<evidence type="ECO:0000313" key="3">
    <source>
        <dbReference type="Proteomes" id="UP000808337"/>
    </source>
</evidence>
<dbReference type="PROSITE" id="PS50987">
    <property type="entry name" value="HTH_ARSR_2"/>
    <property type="match status" value="1"/>
</dbReference>
<reference evidence="2 3" key="1">
    <citation type="submission" date="2020-10" db="EMBL/GenBank/DDBJ databases">
        <title>Connecting structure to function with the recovery of over 1000 high-quality activated sludge metagenome-assembled genomes encoding full-length rRNA genes using long-read sequencing.</title>
        <authorList>
            <person name="Singleton C.M."/>
            <person name="Petriglieri F."/>
            <person name="Kristensen J.M."/>
            <person name="Kirkegaard R.H."/>
            <person name="Michaelsen T.Y."/>
            <person name="Andersen M.H."/>
            <person name="Karst S.M."/>
            <person name="Dueholm M.S."/>
            <person name="Nielsen P.H."/>
            <person name="Albertsen M."/>
        </authorList>
    </citation>
    <scope>NUCLEOTIDE SEQUENCE [LARGE SCALE GENOMIC DNA]</scope>
    <source>
        <strain evidence="2">Ribe_18-Q3-R11-54_MAXAC.273</strain>
    </source>
</reference>
<dbReference type="AlphaFoldDB" id="A0A9D7XRA8"/>
<dbReference type="InterPro" id="IPR036390">
    <property type="entry name" value="WH_DNA-bd_sf"/>
</dbReference>
<dbReference type="SUPFAM" id="SSF46785">
    <property type="entry name" value="Winged helix' DNA-binding domain"/>
    <property type="match status" value="1"/>
</dbReference>
<dbReference type="Proteomes" id="UP000808337">
    <property type="component" value="Unassembled WGS sequence"/>
</dbReference>
<dbReference type="InterPro" id="IPR036388">
    <property type="entry name" value="WH-like_DNA-bd_sf"/>
</dbReference>
<dbReference type="GO" id="GO:0003700">
    <property type="term" value="F:DNA-binding transcription factor activity"/>
    <property type="evidence" value="ECO:0007669"/>
    <property type="project" value="InterPro"/>
</dbReference>
<proteinExistence type="predicted"/>
<gene>
    <name evidence="2" type="ORF">IPP15_01530</name>
</gene>
<feature type="domain" description="HTH arsR-type" evidence="1">
    <location>
        <begin position="8"/>
        <end position="103"/>
    </location>
</feature>
<evidence type="ECO:0000313" key="2">
    <source>
        <dbReference type="EMBL" id="MBK9981103.1"/>
    </source>
</evidence>
<name>A0A9D7XRA8_9BACT</name>
<dbReference type="InterPro" id="IPR001845">
    <property type="entry name" value="HTH_ArsR_DNA-bd_dom"/>
</dbReference>
<organism evidence="2 3">
    <name type="scientific">Candidatus Opimibacter skivensis</name>
    <dbReference type="NCBI Taxonomy" id="2982028"/>
    <lineage>
        <taxon>Bacteria</taxon>
        <taxon>Pseudomonadati</taxon>
        <taxon>Bacteroidota</taxon>
        <taxon>Saprospiria</taxon>
        <taxon>Saprospirales</taxon>
        <taxon>Saprospiraceae</taxon>
        <taxon>Candidatus Opimibacter</taxon>
    </lineage>
</organism>
<protein>
    <submittedName>
        <fullName evidence="2">Helix-turn-helix transcriptional regulator</fullName>
    </submittedName>
</protein>
<dbReference type="Gene3D" id="1.10.10.10">
    <property type="entry name" value="Winged helix-like DNA-binding domain superfamily/Winged helix DNA-binding domain"/>
    <property type="match status" value="1"/>
</dbReference>
<sequence>MAFSKHHLYQPTDQIIAGYAHAFGHAARVIIIKQLVVMGPSTVQSMAVYHPIHKESLSDHIKILRHYDLVEWRESYPYTIYSAHLENIKKACKFLVDYIEVIRPIG</sequence>
<comment type="caution">
    <text evidence="2">The sequence shown here is derived from an EMBL/GenBank/DDBJ whole genome shotgun (WGS) entry which is preliminary data.</text>
</comment>
<accession>A0A9D7XRA8</accession>
<dbReference type="EMBL" id="JADKGY010000001">
    <property type="protein sequence ID" value="MBK9981103.1"/>
    <property type="molecule type" value="Genomic_DNA"/>
</dbReference>
<evidence type="ECO:0000259" key="1">
    <source>
        <dbReference type="PROSITE" id="PS50987"/>
    </source>
</evidence>